<dbReference type="InterPro" id="IPR000668">
    <property type="entry name" value="Peptidase_C1A_C"/>
</dbReference>
<feature type="domain" description="Peptidase C1A papain C-terminal" evidence="1">
    <location>
        <begin position="15"/>
        <end position="62"/>
    </location>
</feature>
<dbReference type="GO" id="GO:0006508">
    <property type="term" value="P:proteolysis"/>
    <property type="evidence" value="ECO:0007669"/>
    <property type="project" value="InterPro"/>
</dbReference>
<evidence type="ECO:0000313" key="3">
    <source>
        <dbReference type="Proteomes" id="UP000604825"/>
    </source>
</evidence>
<dbReference type="PROSITE" id="PS00640">
    <property type="entry name" value="THIOL_PROTEASE_ASN"/>
    <property type="match status" value="1"/>
</dbReference>
<keyword evidence="3" id="KW-1185">Reference proteome</keyword>
<protein>
    <recommendedName>
        <fullName evidence="1">Peptidase C1A papain C-terminal domain-containing protein</fullName>
    </recommendedName>
</protein>
<dbReference type="Gene3D" id="2.40.50.170">
    <property type="entry name" value="Cysteine proteinases. Chain C"/>
    <property type="match status" value="1"/>
</dbReference>
<dbReference type="AlphaFoldDB" id="A0A811S2D7"/>
<dbReference type="InterPro" id="IPR038765">
    <property type="entry name" value="Papain-like_cys_pep_sf"/>
</dbReference>
<comment type="caution">
    <text evidence="2">The sequence shown here is derived from an EMBL/GenBank/DDBJ whole genome shotgun (WGS) entry which is preliminary data.</text>
</comment>
<proteinExistence type="predicted"/>
<accession>A0A811S2D7</accession>
<dbReference type="Pfam" id="PF00112">
    <property type="entry name" value="Peptidase_C1"/>
    <property type="match status" value="1"/>
</dbReference>
<reference evidence="2" key="1">
    <citation type="submission" date="2020-10" db="EMBL/GenBank/DDBJ databases">
        <authorList>
            <person name="Han B."/>
            <person name="Lu T."/>
            <person name="Zhao Q."/>
            <person name="Huang X."/>
            <person name="Zhao Y."/>
        </authorList>
    </citation>
    <scope>NUCLEOTIDE SEQUENCE</scope>
</reference>
<dbReference type="OrthoDB" id="683764at2759"/>
<dbReference type="GO" id="GO:0008234">
    <property type="term" value="F:cysteine-type peptidase activity"/>
    <property type="evidence" value="ECO:0007669"/>
    <property type="project" value="InterPro"/>
</dbReference>
<evidence type="ECO:0000259" key="1">
    <source>
        <dbReference type="Pfam" id="PF00112"/>
    </source>
</evidence>
<dbReference type="InterPro" id="IPR025661">
    <property type="entry name" value="Pept_asp_AS"/>
</dbReference>
<name>A0A811S2D7_9POAL</name>
<dbReference type="Proteomes" id="UP000604825">
    <property type="component" value="Unassembled WGS sequence"/>
</dbReference>
<organism evidence="2 3">
    <name type="scientific">Miscanthus lutarioriparius</name>
    <dbReference type="NCBI Taxonomy" id="422564"/>
    <lineage>
        <taxon>Eukaryota</taxon>
        <taxon>Viridiplantae</taxon>
        <taxon>Streptophyta</taxon>
        <taxon>Embryophyta</taxon>
        <taxon>Tracheophyta</taxon>
        <taxon>Spermatophyta</taxon>
        <taxon>Magnoliopsida</taxon>
        <taxon>Liliopsida</taxon>
        <taxon>Poales</taxon>
        <taxon>Poaceae</taxon>
        <taxon>PACMAD clade</taxon>
        <taxon>Panicoideae</taxon>
        <taxon>Andropogonodae</taxon>
        <taxon>Andropogoneae</taxon>
        <taxon>Saccharinae</taxon>
        <taxon>Miscanthus</taxon>
    </lineage>
</organism>
<dbReference type="SUPFAM" id="SSF54001">
    <property type="entry name" value="Cysteine proteinases"/>
    <property type="match status" value="1"/>
</dbReference>
<gene>
    <name evidence="2" type="ORF">NCGR_LOCUS59797</name>
</gene>
<evidence type="ECO:0000313" key="2">
    <source>
        <dbReference type="EMBL" id="CAD6335699.1"/>
    </source>
</evidence>
<sequence length="86" mass="9876">MRDEARPRRHSGGLYYSENSKDYWIMKNSWSASWGEAGYICMRPNVHMATGKCDITMDMYYPSKNRPRANRTAQSICAGTTYVVLA</sequence>
<dbReference type="EMBL" id="CAJGYO010000018">
    <property type="protein sequence ID" value="CAD6335699.1"/>
    <property type="molecule type" value="Genomic_DNA"/>
</dbReference>